<dbReference type="InterPro" id="IPR000061">
    <property type="entry name" value="Surp"/>
</dbReference>
<dbReference type="PANTHER" id="PTHR15316">
    <property type="entry name" value="SPLICEOSOME ASSOCIATED PROTEIN 114/SWAP SPLICING FACTOR-RELATED"/>
    <property type="match status" value="1"/>
</dbReference>
<dbReference type="PANTHER" id="PTHR15316:SF1">
    <property type="entry name" value="SPLICING FACTOR 3A SUBUNIT 1"/>
    <property type="match status" value="1"/>
</dbReference>
<reference evidence="9 10" key="1">
    <citation type="submission" date="2016-10" db="EMBL/GenBank/DDBJ databases">
        <title>The genome of Paramicrosporidium saccamoebae is the missing link in understanding Cryptomycota and Microsporidia evolution.</title>
        <authorList>
            <person name="Quandt C.A."/>
            <person name="Beaudet D."/>
            <person name="Corsaro D."/>
            <person name="Michel R."/>
            <person name="Corradi N."/>
            <person name="James T."/>
        </authorList>
    </citation>
    <scope>NUCLEOTIDE SEQUENCE [LARGE SCALE GENOMIC DNA]</scope>
    <source>
        <strain evidence="9 10">KSL3</strain>
    </source>
</reference>
<keyword evidence="5" id="KW-0508">mRNA splicing</keyword>
<dbReference type="OrthoDB" id="447637at2759"/>
<dbReference type="Proteomes" id="UP000240830">
    <property type="component" value="Unassembled WGS sequence"/>
</dbReference>
<evidence type="ECO:0000313" key="10">
    <source>
        <dbReference type="Proteomes" id="UP000240830"/>
    </source>
</evidence>
<keyword evidence="4" id="KW-0677">Repeat</keyword>
<dbReference type="PROSITE" id="PS50128">
    <property type="entry name" value="SURP"/>
    <property type="match status" value="1"/>
</dbReference>
<sequence>MIHTTHTTRSAYGVDDMLAKSKEMEPSRHERQMPSTATKPAAAKIPKEPAPLDFLLDIPSISALDYNVLKLTAKYVARNGRQFLLNLSQREMRNPQFDFLRPNHSLHGLFLRLVEQYSRVLMPSKALLEKLYMYGKEKYQILGLILQRVEYTRYIREQHMKEEEIAEREKLAFAAIDWHDFVIAETIDFGPSDRNMELPKPLEYSEITRLSMVQRRELWNGNTMAGLATASHVELEEEEEMDVEEVAAPVLAKDSTAPPAKRATTAPAGSVKIREDYVPKAQAKATSSTEATEVCPLCNQSVPQSQIAEHMRIEALDPKWKEQKDRHIAKHKESNYVLSGAEVSQNLQVMTKARNESEADAIRKDSGPDNRRSTRK</sequence>
<dbReference type="FunFam" id="1.10.10.790:FF:000001">
    <property type="entry name" value="Splicing factor 3a, subunit 1"/>
    <property type="match status" value="1"/>
</dbReference>
<dbReference type="AlphaFoldDB" id="A0A2H9TNZ8"/>
<dbReference type="Pfam" id="PF01805">
    <property type="entry name" value="Surp"/>
    <property type="match status" value="1"/>
</dbReference>
<feature type="region of interest" description="Disordered" evidence="7">
    <location>
        <begin position="22"/>
        <end position="42"/>
    </location>
</feature>
<proteinExistence type="predicted"/>
<dbReference type="InterPro" id="IPR035967">
    <property type="entry name" value="SWAP/Surp_sf"/>
</dbReference>
<evidence type="ECO:0000256" key="2">
    <source>
        <dbReference type="ARBA" id="ARBA00022664"/>
    </source>
</evidence>
<dbReference type="GO" id="GO:0045292">
    <property type="term" value="P:mRNA cis splicing, via spliceosome"/>
    <property type="evidence" value="ECO:0007669"/>
    <property type="project" value="InterPro"/>
</dbReference>
<evidence type="ECO:0000256" key="7">
    <source>
        <dbReference type="SAM" id="MobiDB-lite"/>
    </source>
</evidence>
<dbReference type="Pfam" id="PF12230">
    <property type="entry name" value="PRP21_like_P"/>
    <property type="match status" value="1"/>
</dbReference>
<organism evidence="9 10">
    <name type="scientific">Paramicrosporidium saccamoebae</name>
    <dbReference type="NCBI Taxonomy" id="1246581"/>
    <lineage>
        <taxon>Eukaryota</taxon>
        <taxon>Fungi</taxon>
        <taxon>Fungi incertae sedis</taxon>
        <taxon>Cryptomycota</taxon>
        <taxon>Cryptomycota incertae sedis</taxon>
        <taxon>Paramicrosporidium</taxon>
    </lineage>
</organism>
<dbReference type="InterPro" id="IPR045146">
    <property type="entry name" value="SF3A1"/>
</dbReference>
<evidence type="ECO:0000259" key="8">
    <source>
        <dbReference type="PROSITE" id="PS50128"/>
    </source>
</evidence>
<dbReference type="InterPro" id="IPR022030">
    <property type="entry name" value="SF3A1_dom"/>
</dbReference>
<feature type="compositionally biased region" description="Basic and acidic residues" evidence="7">
    <location>
        <begin position="353"/>
        <end position="376"/>
    </location>
</feature>
<feature type="domain" description="SURP motif" evidence="8">
    <location>
        <begin position="68"/>
        <end position="110"/>
    </location>
</feature>
<evidence type="ECO:0000256" key="4">
    <source>
        <dbReference type="ARBA" id="ARBA00022737"/>
    </source>
</evidence>
<evidence type="ECO:0000256" key="3">
    <source>
        <dbReference type="ARBA" id="ARBA00022728"/>
    </source>
</evidence>
<feature type="region of interest" description="Disordered" evidence="7">
    <location>
        <begin position="342"/>
        <end position="376"/>
    </location>
</feature>
<evidence type="ECO:0000313" key="9">
    <source>
        <dbReference type="EMBL" id="PJF19439.1"/>
    </source>
</evidence>
<dbReference type="GO" id="GO:0000381">
    <property type="term" value="P:regulation of alternative mRNA splicing, via spliceosome"/>
    <property type="evidence" value="ECO:0007669"/>
    <property type="project" value="TreeGrafter"/>
</dbReference>
<keyword evidence="3" id="KW-0747">Spliceosome</keyword>
<protein>
    <recommendedName>
        <fullName evidence="8">SURP motif domain-containing protein</fullName>
    </recommendedName>
</protein>
<evidence type="ECO:0000256" key="1">
    <source>
        <dbReference type="ARBA" id="ARBA00004123"/>
    </source>
</evidence>
<feature type="non-terminal residue" evidence="9">
    <location>
        <position position="376"/>
    </location>
</feature>
<dbReference type="Gene3D" id="1.10.10.790">
    <property type="entry name" value="Surp module"/>
    <property type="match status" value="1"/>
</dbReference>
<dbReference type="STRING" id="1246581.A0A2H9TNZ8"/>
<dbReference type="GO" id="GO:0005686">
    <property type="term" value="C:U2 snRNP"/>
    <property type="evidence" value="ECO:0007669"/>
    <property type="project" value="TreeGrafter"/>
</dbReference>
<dbReference type="EMBL" id="MTSL01000063">
    <property type="protein sequence ID" value="PJF19439.1"/>
    <property type="molecule type" value="Genomic_DNA"/>
</dbReference>
<dbReference type="GO" id="GO:0071013">
    <property type="term" value="C:catalytic step 2 spliceosome"/>
    <property type="evidence" value="ECO:0007669"/>
    <property type="project" value="TreeGrafter"/>
</dbReference>
<feature type="compositionally biased region" description="Basic and acidic residues" evidence="7">
    <location>
        <begin position="22"/>
        <end position="32"/>
    </location>
</feature>
<dbReference type="SUPFAM" id="SSF109905">
    <property type="entry name" value="Surp module (SWAP domain)"/>
    <property type="match status" value="1"/>
</dbReference>
<comment type="subcellular location">
    <subcellularLocation>
        <location evidence="1">Nucleus</location>
    </subcellularLocation>
</comment>
<dbReference type="GO" id="GO:0003723">
    <property type="term" value="F:RNA binding"/>
    <property type="evidence" value="ECO:0007669"/>
    <property type="project" value="InterPro"/>
</dbReference>
<evidence type="ECO:0000256" key="5">
    <source>
        <dbReference type="ARBA" id="ARBA00023187"/>
    </source>
</evidence>
<keyword evidence="6" id="KW-0539">Nucleus</keyword>
<accession>A0A2H9TNZ8</accession>
<dbReference type="SMART" id="SM00648">
    <property type="entry name" value="SWAP"/>
    <property type="match status" value="1"/>
</dbReference>
<dbReference type="GO" id="GO:0071004">
    <property type="term" value="C:U2-type prespliceosome"/>
    <property type="evidence" value="ECO:0007669"/>
    <property type="project" value="TreeGrafter"/>
</dbReference>
<evidence type="ECO:0000256" key="6">
    <source>
        <dbReference type="ARBA" id="ARBA00023242"/>
    </source>
</evidence>
<keyword evidence="2" id="KW-0507">mRNA processing</keyword>
<name>A0A2H9TNZ8_9FUNG</name>
<comment type="caution">
    <text evidence="9">The sequence shown here is derived from an EMBL/GenBank/DDBJ whole genome shotgun (WGS) entry which is preliminary data.</text>
</comment>
<keyword evidence="10" id="KW-1185">Reference proteome</keyword>
<gene>
    <name evidence="9" type="ORF">PSACC_00716</name>
</gene>